<evidence type="ECO:0000313" key="2">
    <source>
        <dbReference type="EMBL" id="EMI51926.1"/>
    </source>
</evidence>
<accession>M5U246</accession>
<proteinExistence type="predicted"/>
<sequence length="53" mass="5942">MRCLSQLNFIYQRVSRHEQESGLNAVAKVAETFGDCKSPPATHGEYSRPSNET</sequence>
<comment type="caution">
    <text evidence="2">The sequence shown here is derived from an EMBL/GenBank/DDBJ whole genome shotgun (WGS) entry which is preliminary data.</text>
</comment>
<organism evidence="2 3">
    <name type="scientific">Rhodopirellula sallentina SM41</name>
    <dbReference type="NCBI Taxonomy" id="1263870"/>
    <lineage>
        <taxon>Bacteria</taxon>
        <taxon>Pseudomonadati</taxon>
        <taxon>Planctomycetota</taxon>
        <taxon>Planctomycetia</taxon>
        <taxon>Pirellulales</taxon>
        <taxon>Pirellulaceae</taxon>
        <taxon>Rhodopirellula</taxon>
    </lineage>
</organism>
<dbReference type="EMBL" id="ANOH01000466">
    <property type="protein sequence ID" value="EMI51926.1"/>
    <property type="molecule type" value="Genomic_DNA"/>
</dbReference>
<dbReference type="AlphaFoldDB" id="M5U246"/>
<evidence type="ECO:0000313" key="3">
    <source>
        <dbReference type="Proteomes" id="UP000011885"/>
    </source>
</evidence>
<evidence type="ECO:0000256" key="1">
    <source>
        <dbReference type="SAM" id="MobiDB-lite"/>
    </source>
</evidence>
<keyword evidence="3" id="KW-1185">Reference proteome</keyword>
<feature type="region of interest" description="Disordered" evidence="1">
    <location>
        <begin position="34"/>
        <end position="53"/>
    </location>
</feature>
<gene>
    <name evidence="2" type="ORF">RSSM_06658</name>
</gene>
<name>M5U246_9BACT</name>
<protein>
    <submittedName>
        <fullName evidence="2">Uncharacterized protein</fullName>
    </submittedName>
</protein>
<reference evidence="2 3" key="1">
    <citation type="journal article" date="2013" name="Mar. Genomics">
        <title>Expression of sulfatases in Rhodopirellula baltica and the diversity of sulfatases in the genus Rhodopirellula.</title>
        <authorList>
            <person name="Wegner C.E."/>
            <person name="Richter-Heitmann T."/>
            <person name="Klindworth A."/>
            <person name="Klockow C."/>
            <person name="Richter M."/>
            <person name="Achstetter T."/>
            <person name="Glockner F.O."/>
            <person name="Harder J."/>
        </authorList>
    </citation>
    <scope>NUCLEOTIDE SEQUENCE [LARGE SCALE GENOMIC DNA]</scope>
    <source>
        <strain evidence="2 3">SM41</strain>
    </source>
</reference>
<dbReference type="Proteomes" id="UP000011885">
    <property type="component" value="Unassembled WGS sequence"/>
</dbReference>